<feature type="transmembrane region" description="Helical" evidence="7">
    <location>
        <begin position="36"/>
        <end position="59"/>
    </location>
</feature>
<protein>
    <submittedName>
        <fullName evidence="9">M56 family metallopeptidase</fullName>
    </submittedName>
</protein>
<dbReference type="EMBL" id="JBHRZI010000038">
    <property type="protein sequence ID" value="MFC3897656.1"/>
    <property type="molecule type" value="Genomic_DNA"/>
</dbReference>
<gene>
    <name evidence="9" type="ORF">ACFOWZ_39820</name>
</gene>
<evidence type="ECO:0000256" key="1">
    <source>
        <dbReference type="ARBA" id="ARBA00022670"/>
    </source>
</evidence>
<feature type="transmembrane region" description="Helical" evidence="7">
    <location>
        <begin position="279"/>
        <end position="306"/>
    </location>
</feature>
<dbReference type="Gene3D" id="3.30.2010.10">
    <property type="entry name" value="Metalloproteases ('zincins'), catalytic domain"/>
    <property type="match status" value="1"/>
</dbReference>
<keyword evidence="3 6" id="KW-0378">Hydrolase</keyword>
<comment type="cofactor">
    <cofactor evidence="6">
        <name>Zn(2+)</name>
        <dbReference type="ChEBI" id="CHEBI:29105"/>
    </cofactor>
    <text evidence="6">Binds 1 zinc ion per subunit.</text>
</comment>
<keyword evidence="7" id="KW-0472">Membrane</keyword>
<evidence type="ECO:0000256" key="5">
    <source>
        <dbReference type="ARBA" id="ARBA00023049"/>
    </source>
</evidence>
<keyword evidence="5 6" id="KW-0482">Metalloprotease</keyword>
<name>A0ABV8C6F5_9PSEU</name>
<feature type="domain" description="Peptidase M48" evidence="8">
    <location>
        <begin position="142"/>
        <end position="204"/>
    </location>
</feature>
<accession>A0ABV8C6F5</accession>
<comment type="caution">
    <text evidence="9">The sequence shown here is derived from an EMBL/GenBank/DDBJ whole genome shotgun (WGS) entry which is preliminary data.</text>
</comment>
<keyword evidence="7" id="KW-0812">Transmembrane</keyword>
<dbReference type="Proteomes" id="UP001595690">
    <property type="component" value="Unassembled WGS sequence"/>
</dbReference>
<keyword evidence="4 6" id="KW-0862">Zinc</keyword>
<evidence type="ECO:0000256" key="3">
    <source>
        <dbReference type="ARBA" id="ARBA00022801"/>
    </source>
</evidence>
<evidence type="ECO:0000256" key="6">
    <source>
        <dbReference type="RuleBase" id="RU003983"/>
    </source>
</evidence>
<evidence type="ECO:0000313" key="9">
    <source>
        <dbReference type="EMBL" id="MFC3897656.1"/>
    </source>
</evidence>
<comment type="similarity">
    <text evidence="6">Belongs to the peptidase M48 family.</text>
</comment>
<evidence type="ECO:0000313" key="10">
    <source>
        <dbReference type="Proteomes" id="UP001595690"/>
    </source>
</evidence>
<proteinExistence type="inferred from homology"/>
<dbReference type="InterPro" id="IPR052173">
    <property type="entry name" value="Beta-lactam_resp_regulator"/>
</dbReference>
<keyword evidence="7" id="KW-1133">Transmembrane helix</keyword>
<keyword evidence="2" id="KW-0479">Metal-binding</keyword>
<dbReference type="Pfam" id="PF01435">
    <property type="entry name" value="Peptidase_M48"/>
    <property type="match status" value="1"/>
</dbReference>
<reference evidence="10" key="1">
    <citation type="journal article" date="2019" name="Int. J. Syst. Evol. Microbiol.">
        <title>The Global Catalogue of Microorganisms (GCM) 10K type strain sequencing project: providing services to taxonomists for standard genome sequencing and annotation.</title>
        <authorList>
            <consortium name="The Broad Institute Genomics Platform"/>
            <consortium name="The Broad Institute Genome Sequencing Center for Infectious Disease"/>
            <person name="Wu L."/>
            <person name="Ma J."/>
        </authorList>
    </citation>
    <scope>NUCLEOTIDE SEQUENCE [LARGE SCALE GENOMIC DNA]</scope>
    <source>
        <strain evidence="10">CGMCC 4.7405</strain>
    </source>
</reference>
<dbReference type="PANTHER" id="PTHR34978:SF3">
    <property type="entry name" value="SLR0241 PROTEIN"/>
    <property type="match status" value="1"/>
</dbReference>
<keyword evidence="10" id="KW-1185">Reference proteome</keyword>
<keyword evidence="1 6" id="KW-0645">Protease</keyword>
<dbReference type="InterPro" id="IPR001915">
    <property type="entry name" value="Peptidase_M48"/>
</dbReference>
<dbReference type="RefSeq" id="WP_382379143.1">
    <property type="nucleotide sequence ID" value="NZ_JBHRZI010000038.1"/>
</dbReference>
<evidence type="ECO:0000259" key="8">
    <source>
        <dbReference type="Pfam" id="PF01435"/>
    </source>
</evidence>
<sequence length="314" mass="32855">MILAVALLAGAAIVGFTAPRFLERMTAGQVAPSVVIAWWFATGFSVLLTALSGVVLILVPGHGPARWLLDRVHECWSAMTHGSVPALDDVLGTFGALLIAGALARFGLAAFRRRSEAIKLHSRQLGLLRLAARRTPGDEPLMWLDHGQPLAYSVAGRPSFIVATTGLTDHLSDEQVAAVLAHERAHLRGRHHALTGLADAAASAMPFVPLMRQAPAAIRVLVEMAADSAAAAAHGAETVRSALMRVTTGGSPAGALGMADNCVELRLSRLARASRPRPWLRAGALVATVVAAPALPAVVGIGLFAFTSTFYCPT</sequence>
<organism evidence="9 10">
    <name type="scientific">Lentzea rhizosphaerae</name>
    <dbReference type="NCBI Taxonomy" id="2041025"/>
    <lineage>
        <taxon>Bacteria</taxon>
        <taxon>Bacillati</taxon>
        <taxon>Actinomycetota</taxon>
        <taxon>Actinomycetes</taxon>
        <taxon>Pseudonocardiales</taxon>
        <taxon>Pseudonocardiaceae</taxon>
        <taxon>Lentzea</taxon>
    </lineage>
</organism>
<dbReference type="PANTHER" id="PTHR34978">
    <property type="entry name" value="POSSIBLE SENSOR-TRANSDUCER PROTEIN BLAR"/>
    <property type="match status" value="1"/>
</dbReference>
<evidence type="ECO:0000256" key="7">
    <source>
        <dbReference type="SAM" id="Phobius"/>
    </source>
</evidence>
<evidence type="ECO:0000256" key="4">
    <source>
        <dbReference type="ARBA" id="ARBA00022833"/>
    </source>
</evidence>
<dbReference type="CDD" id="cd07326">
    <property type="entry name" value="M56_BlaR1_MecR1_like"/>
    <property type="match status" value="1"/>
</dbReference>
<evidence type="ECO:0000256" key="2">
    <source>
        <dbReference type="ARBA" id="ARBA00022723"/>
    </source>
</evidence>